<evidence type="ECO:0000256" key="1">
    <source>
        <dbReference type="SAM" id="MobiDB-lite"/>
    </source>
</evidence>
<dbReference type="Proteomes" id="UP000499080">
    <property type="component" value="Unassembled WGS sequence"/>
</dbReference>
<dbReference type="EMBL" id="BGPR01000824">
    <property type="protein sequence ID" value="GBM36935.1"/>
    <property type="molecule type" value="Genomic_DNA"/>
</dbReference>
<accession>A0A4Y2F9L3</accession>
<evidence type="ECO:0000313" key="2">
    <source>
        <dbReference type="EMBL" id="GBM36935.1"/>
    </source>
</evidence>
<protein>
    <submittedName>
        <fullName evidence="2">Uncharacterized protein</fullName>
    </submittedName>
</protein>
<evidence type="ECO:0000313" key="3">
    <source>
        <dbReference type="Proteomes" id="UP000499080"/>
    </source>
</evidence>
<gene>
    <name evidence="2" type="ORF">AVEN_132193_1</name>
</gene>
<feature type="compositionally biased region" description="Low complexity" evidence="1">
    <location>
        <begin position="10"/>
        <end position="23"/>
    </location>
</feature>
<keyword evidence="3" id="KW-1185">Reference proteome</keyword>
<name>A0A4Y2F9L3_ARAVE</name>
<feature type="region of interest" description="Disordered" evidence="1">
    <location>
        <begin position="1"/>
        <end position="23"/>
    </location>
</feature>
<dbReference type="AlphaFoldDB" id="A0A4Y2F9L3"/>
<reference evidence="2 3" key="1">
    <citation type="journal article" date="2019" name="Sci. Rep.">
        <title>Orb-weaving spider Araneus ventricosus genome elucidates the spidroin gene catalogue.</title>
        <authorList>
            <person name="Kono N."/>
            <person name="Nakamura H."/>
            <person name="Ohtoshi R."/>
            <person name="Moran D.A.P."/>
            <person name="Shinohara A."/>
            <person name="Yoshida Y."/>
            <person name="Fujiwara M."/>
            <person name="Mori M."/>
            <person name="Tomita M."/>
            <person name="Arakawa K."/>
        </authorList>
    </citation>
    <scope>NUCLEOTIDE SEQUENCE [LARGE SCALE GENOMIC DNA]</scope>
</reference>
<comment type="caution">
    <text evidence="2">The sequence shown here is derived from an EMBL/GenBank/DDBJ whole genome shotgun (WGS) entry which is preliminary data.</text>
</comment>
<sequence>MTRRHLRWYSPAQSSTPHHTTPTPSVMLLGLTPVWVSLDVEHQISRRTFDFTCKRPHTRRIFSGIGFRTWNPPVTVTLPLGHRDPHENSSDIANVSENKRVKVEKNESKRISISLKI</sequence>
<proteinExistence type="predicted"/>
<organism evidence="2 3">
    <name type="scientific">Araneus ventricosus</name>
    <name type="common">Orbweaver spider</name>
    <name type="synonym">Epeira ventricosa</name>
    <dbReference type="NCBI Taxonomy" id="182803"/>
    <lineage>
        <taxon>Eukaryota</taxon>
        <taxon>Metazoa</taxon>
        <taxon>Ecdysozoa</taxon>
        <taxon>Arthropoda</taxon>
        <taxon>Chelicerata</taxon>
        <taxon>Arachnida</taxon>
        <taxon>Araneae</taxon>
        <taxon>Araneomorphae</taxon>
        <taxon>Entelegynae</taxon>
        <taxon>Araneoidea</taxon>
        <taxon>Araneidae</taxon>
        <taxon>Araneus</taxon>
    </lineage>
</organism>